<dbReference type="AlphaFoldDB" id="A0A9W9WV08"/>
<dbReference type="PANTHER" id="PTHR37013:SF3">
    <property type="entry name" value="INTEGRAL MEMBRANE PROTEIN (AFU_ORTHOLOGUE AFUA_1G05950)"/>
    <property type="match status" value="1"/>
</dbReference>
<feature type="region of interest" description="Disordered" evidence="1">
    <location>
        <begin position="343"/>
        <end position="381"/>
    </location>
</feature>
<feature type="compositionally biased region" description="Basic and acidic residues" evidence="1">
    <location>
        <begin position="366"/>
        <end position="381"/>
    </location>
</feature>
<evidence type="ECO:0000313" key="4">
    <source>
        <dbReference type="EMBL" id="KAJ5477055.1"/>
    </source>
</evidence>
<feature type="transmembrane region" description="Helical" evidence="2">
    <location>
        <begin position="53"/>
        <end position="72"/>
    </location>
</feature>
<evidence type="ECO:0000313" key="5">
    <source>
        <dbReference type="Proteomes" id="UP001148312"/>
    </source>
</evidence>
<comment type="caution">
    <text evidence="4">The sequence shown here is derived from an EMBL/GenBank/DDBJ whole genome shotgun (WGS) entry which is preliminary data.</text>
</comment>
<evidence type="ECO:0000259" key="3">
    <source>
        <dbReference type="Pfam" id="PF24802"/>
    </source>
</evidence>
<feature type="transmembrane region" description="Helical" evidence="2">
    <location>
        <begin position="120"/>
        <end position="148"/>
    </location>
</feature>
<evidence type="ECO:0000256" key="1">
    <source>
        <dbReference type="SAM" id="MobiDB-lite"/>
    </source>
</evidence>
<dbReference type="PANTHER" id="PTHR37013">
    <property type="entry name" value="INTEGRAL MEMBRANE PROTEIN (AFU_ORTHOLOGUE AFUA_1G05950)-RELATED"/>
    <property type="match status" value="1"/>
</dbReference>
<feature type="transmembrane region" description="Helical" evidence="2">
    <location>
        <begin position="84"/>
        <end position="108"/>
    </location>
</feature>
<dbReference type="Proteomes" id="UP001148312">
    <property type="component" value="Unassembled WGS sequence"/>
</dbReference>
<feature type="domain" description="DUF7703" evidence="3">
    <location>
        <begin position="25"/>
        <end position="258"/>
    </location>
</feature>
<feature type="transmembrane region" description="Helical" evidence="2">
    <location>
        <begin position="205"/>
        <end position="224"/>
    </location>
</feature>
<dbReference type="InterPro" id="IPR056120">
    <property type="entry name" value="DUF7703"/>
</dbReference>
<name>A0A9W9WV08_9EURO</name>
<gene>
    <name evidence="4" type="ORF">N7539_007199</name>
</gene>
<organism evidence="4 5">
    <name type="scientific">Penicillium diatomitis</name>
    <dbReference type="NCBI Taxonomy" id="2819901"/>
    <lineage>
        <taxon>Eukaryota</taxon>
        <taxon>Fungi</taxon>
        <taxon>Dikarya</taxon>
        <taxon>Ascomycota</taxon>
        <taxon>Pezizomycotina</taxon>
        <taxon>Eurotiomycetes</taxon>
        <taxon>Eurotiomycetidae</taxon>
        <taxon>Eurotiales</taxon>
        <taxon>Aspergillaceae</taxon>
        <taxon>Penicillium</taxon>
    </lineage>
</organism>
<sequence>MATIILPSDGITGGYQGQSLTMKITIATLAGVTWYNAFELIILILVNFAPYHGLYFWSLLISSAVGLIPYSLGFLLKFLHLTTVTWLPITLLTVGWWALVTGQSLVLYSRLHLVLDNQRVLQRVLLMILVNAVLLLVPSTVLAYGANLTPPSTSLANYKRAYDVMEKIQMTGFSIQEFIISGLYLRETMRLLRTDVDQGKRKILYQLLLVNLLIIVMNVGLLIAEFHNYYIMETMLRGTFYSIKLKLEFAVLGKLVEVVQNPVWKPESFSSPRALPDFVDASRVTSDLTRAAPVDARPMRAWLEDDISIAMFEHMPPSEAQMMASTKAKVWHSETQFNGASRAIDFSNPFHPERKEHNQPQQQERQQPKGTHDSAKIEKPG</sequence>
<reference evidence="4" key="2">
    <citation type="journal article" date="2023" name="IMA Fungus">
        <title>Comparative genomic study of the Penicillium genus elucidates a diverse pangenome and 15 lateral gene transfer events.</title>
        <authorList>
            <person name="Petersen C."/>
            <person name="Sorensen T."/>
            <person name="Nielsen M.R."/>
            <person name="Sondergaard T.E."/>
            <person name="Sorensen J.L."/>
            <person name="Fitzpatrick D.A."/>
            <person name="Frisvad J.C."/>
            <person name="Nielsen K.L."/>
        </authorList>
    </citation>
    <scope>NUCLEOTIDE SEQUENCE</scope>
    <source>
        <strain evidence="4">IBT 30728</strain>
    </source>
</reference>
<keyword evidence="2" id="KW-1133">Transmembrane helix</keyword>
<evidence type="ECO:0000256" key="2">
    <source>
        <dbReference type="SAM" id="Phobius"/>
    </source>
</evidence>
<keyword evidence="5" id="KW-1185">Reference proteome</keyword>
<dbReference type="EMBL" id="JAPWDQ010000010">
    <property type="protein sequence ID" value="KAJ5477055.1"/>
    <property type="molecule type" value="Genomic_DNA"/>
</dbReference>
<reference evidence="4" key="1">
    <citation type="submission" date="2022-12" db="EMBL/GenBank/DDBJ databases">
        <authorList>
            <person name="Petersen C."/>
        </authorList>
    </citation>
    <scope>NUCLEOTIDE SEQUENCE</scope>
    <source>
        <strain evidence="4">IBT 30728</strain>
    </source>
</reference>
<dbReference type="RefSeq" id="XP_056787599.1">
    <property type="nucleotide sequence ID" value="XM_056936800.1"/>
</dbReference>
<keyword evidence="2" id="KW-0812">Transmembrane</keyword>
<feature type="transmembrane region" description="Helical" evidence="2">
    <location>
        <begin position="168"/>
        <end position="185"/>
    </location>
</feature>
<accession>A0A9W9WV08</accession>
<dbReference type="Pfam" id="PF24802">
    <property type="entry name" value="DUF7703"/>
    <property type="match status" value="1"/>
</dbReference>
<proteinExistence type="predicted"/>
<dbReference type="GeneID" id="81627049"/>
<protein>
    <recommendedName>
        <fullName evidence="3">DUF7703 domain-containing protein</fullName>
    </recommendedName>
</protein>
<feature type="transmembrane region" description="Helical" evidence="2">
    <location>
        <begin position="24"/>
        <end position="46"/>
    </location>
</feature>
<keyword evidence="2" id="KW-0472">Membrane</keyword>